<dbReference type="InterPro" id="IPR027304">
    <property type="entry name" value="Trigger_fact/SurA_dom_sf"/>
</dbReference>
<dbReference type="OrthoDB" id="3527984at2"/>
<dbReference type="InterPro" id="IPR055582">
    <property type="entry name" value="DUF7158"/>
</dbReference>
<gene>
    <name evidence="1" type="ORF">SAMN05421869_108190</name>
</gene>
<dbReference type="RefSeq" id="WP_090933129.1">
    <property type="nucleotide sequence ID" value="NZ_FNDJ01000008.1"/>
</dbReference>
<dbReference type="GO" id="GO:0016740">
    <property type="term" value="F:transferase activity"/>
    <property type="evidence" value="ECO:0007669"/>
    <property type="project" value="UniProtKB-KW"/>
</dbReference>
<keyword evidence="1" id="KW-0808">Transferase</keyword>
<reference evidence="1 2" key="1">
    <citation type="submission" date="2016-10" db="EMBL/GenBank/DDBJ databases">
        <authorList>
            <person name="de Groot N.N."/>
        </authorList>
    </citation>
    <scope>NUCLEOTIDE SEQUENCE [LARGE SCALE GENOMIC DNA]</scope>
    <source>
        <strain evidence="1 2">CGMCC 4.6533</strain>
    </source>
</reference>
<protein>
    <submittedName>
        <fullName evidence="1">[acyl-carrier-protein] S-malonyltransferase</fullName>
    </submittedName>
</protein>
<proteinExistence type="predicted"/>
<organism evidence="1 2">
    <name type="scientific">Nonomuraea jiangxiensis</name>
    <dbReference type="NCBI Taxonomy" id="633440"/>
    <lineage>
        <taxon>Bacteria</taxon>
        <taxon>Bacillati</taxon>
        <taxon>Actinomycetota</taxon>
        <taxon>Actinomycetes</taxon>
        <taxon>Streptosporangiales</taxon>
        <taxon>Streptosporangiaceae</taxon>
        <taxon>Nonomuraea</taxon>
    </lineage>
</organism>
<dbReference type="STRING" id="633440.SAMN05421869_108190"/>
<dbReference type="EMBL" id="FNDJ01000008">
    <property type="protein sequence ID" value="SDJ02041.1"/>
    <property type="molecule type" value="Genomic_DNA"/>
</dbReference>
<accession>A0A1G8QBF9</accession>
<dbReference type="AlphaFoldDB" id="A0A1G8QBF9"/>
<evidence type="ECO:0000313" key="2">
    <source>
        <dbReference type="Proteomes" id="UP000199202"/>
    </source>
</evidence>
<dbReference type="Proteomes" id="UP000199202">
    <property type="component" value="Unassembled WGS sequence"/>
</dbReference>
<dbReference type="Pfam" id="PF23716">
    <property type="entry name" value="DUF7158"/>
    <property type="match status" value="1"/>
</dbReference>
<keyword evidence="2" id="KW-1185">Reference proteome</keyword>
<name>A0A1G8QBF9_9ACTN</name>
<evidence type="ECO:0000313" key="1">
    <source>
        <dbReference type="EMBL" id="SDJ02041.1"/>
    </source>
</evidence>
<sequence>MIVALVGGTPVTLAEAEERLAVLRRGPRGELLPAPDTAEGRQLRRWTVQVLIAERVVAAEAVARGLSPADDPPLDPSLDPPLDLDATARLELGSVVAAVLTGYPPARALYRHLTRDITVGDDEVRRYYRANQDRYRTRRTRLVVHWHHGRPVNGGRRYPVSAAELAEPVRHAVFGAAEGARVGPIDGHTFDVGPLREHGAPFEHAAPAIRAALLDARRRRRFALWADARCAQAVLTPGFEHPGDIRHPDHTHRH</sequence>
<dbReference type="SUPFAM" id="SSF109998">
    <property type="entry name" value="Triger factor/SurA peptide-binding domain-like"/>
    <property type="match status" value="1"/>
</dbReference>